<evidence type="ECO:0008006" key="3">
    <source>
        <dbReference type="Google" id="ProtNLM"/>
    </source>
</evidence>
<proteinExistence type="predicted"/>
<reference evidence="1" key="1">
    <citation type="submission" date="2023-01" db="EMBL/GenBank/DDBJ databases">
        <title>Sulfurovum sp. zt1-1 genome assembly.</title>
        <authorList>
            <person name="Wang J."/>
        </authorList>
    </citation>
    <scope>NUCLEOTIDE SEQUENCE</scope>
    <source>
        <strain evidence="1">Zt1-1</strain>
    </source>
</reference>
<dbReference type="Proteomes" id="UP001169069">
    <property type="component" value="Unassembled WGS sequence"/>
</dbReference>
<dbReference type="EMBL" id="JAQIBD010000002">
    <property type="protein sequence ID" value="MDM5271601.1"/>
    <property type="molecule type" value="Genomic_DNA"/>
</dbReference>
<evidence type="ECO:0000313" key="1">
    <source>
        <dbReference type="EMBL" id="MDM5271601.1"/>
    </source>
</evidence>
<sequence length="50" mass="5846">MSDSSEDKAIIRAKYFIAQNVHLLLNYTYDFDVHPDNDKNHLLIILHVGF</sequence>
<keyword evidence="2" id="KW-1185">Reference proteome</keyword>
<comment type="caution">
    <text evidence="1">The sequence shown here is derived from an EMBL/GenBank/DDBJ whole genome shotgun (WGS) entry which is preliminary data.</text>
</comment>
<evidence type="ECO:0000313" key="2">
    <source>
        <dbReference type="Proteomes" id="UP001169069"/>
    </source>
</evidence>
<protein>
    <recommendedName>
        <fullName evidence="3">Porin</fullName>
    </recommendedName>
</protein>
<name>A0ABT7QXQ3_9BACT</name>
<accession>A0ABT7QXQ3</accession>
<organism evidence="1 2">
    <name type="scientific">Sulfurovum zhangzhouensis</name>
    <dbReference type="NCBI Taxonomy" id="3019067"/>
    <lineage>
        <taxon>Bacteria</taxon>
        <taxon>Pseudomonadati</taxon>
        <taxon>Campylobacterota</taxon>
        <taxon>Epsilonproteobacteria</taxon>
        <taxon>Campylobacterales</taxon>
        <taxon>Sulfurovaceae</taxon>
        <taxon>Sulfurovum</taxon>
    </lineage>
</organism>
<gene>
    <name evidence="1" type="ORF">PGH07_05395</name>
</gene>